<dbReference type="PANTHER" id="PTHR33317">
    <property type="entry name" value="POLYNUCLEOTIDYL TRANSFERASE, RIBONUCLEASE H-LIKE SUPERFAMILY PROTEIN"/>
    <property type="match status" value="1"/>
</dbReference>
<comment type="subcellular location">
    <subcellularLocation>
        <location evidence="5">Cytoplasm</location>
    </subcellularLocation>
</comment>
<keyword evidence="2 5" id="KW-0690">Ribosome biogenesis</keyword>
<protein>
    <recommendedName>
        <fullName evidence="5">Putative pre-16S rRNA nuclease</fullName>
        <ecNumber evidence="5">3.1.-.-</ecNumber>
    </recommendedName>
</protein>
<accession>A0A7W6D516</accession>
<sequence>MATIYDDLRSFGTDLPTLGQVIGLDLGAKTIGVAVSDPGRMIASPLETIARTKFTLDAEKLFAIMTSRRCVGLVLGLPMNMDGTEGPRAQATRAFARNLAQRVEVPIALWDERLSTAAVERLMISFDTSRKRRAETVDKLAAAYILQGALDRLSALRRQPDAENGSQAEP</sequence>
<keyword evidence="1 5" id="KW-0963">Cytoplasm</keyword>
<dbReference type="InterPro" id="IPR037027">
    <property type="entry name" value="YqgF/RNaseH-like_dom_sf"/>
</dbReference>
<dbReference type="EMBL" id="JACIDR010000001">
    <property type="protein sequence ID" value="MBB3972284.1"/>
    <property type="molecule type" value="Genomic_DNA"/>
</dbReference>
<dbReference type="GO" id="GO:0000967">
    <property type="term" value="P:rRNA 5'-end processing"/>
    <property type="evidence" value="ECO:0007669"/>
    <property type="project" value="UniProtKB-UniRule"/>
</dbReference>
<dbReference type="NCBIfam" id="TIGR00250">
    <property type="entry name" value="RNAse_H_YqgF"/>
    <property type="match status" value="1"/>
</dbReference>
<dbReference type="GO" id="GO:0016788">
    <property type="term" value="F:hydrolase activity, acting on ester bonds"/>
    <property type="evidence" value="ECO:0007669"/>
    <property type="project" value="UniProtKB-UniRule"/>
</dbReference>
<dbReference type="InterPro" id="IPR012337">
    <property type="entry name" value="RNaseH-like_sf"/>
</dbReference>
<feature type="domain" description="YqgF/RNase H-like" evidence="6">
    <location>
        <begin position="19"/>
        <end position="119"/>
    </location>
</feature>
<dbReference type="AlphaFoldDB" id="A0A7W6D516"/>
<comment type="similarity">
    <text evidence="5">Belongs to the YqgF HJR family.</text>
</comment>
<keyword evidence="3 5" id="KW-0540">Nuclease</keyword>
<dbReference type="Proteomes" id="UP000528964">
    <property type="component" value="Unassembled WGS sequence"/>
</dbReference>
<evidence type="ECO:0000256" key="4">
    <source>
        <dbReference type="ARBA" id="ARBA00022801"/>
    </source>
</evidence>
<evidence type="ECO:0000256" key="1">
    <source>
        <dbReference type="ARBA" id="ARBA00022490"/>
    </source>
</evidence>
<gene>
    <name evidence="7" type="ORF">GGR24_000917</name>
</gene>
<dbReference type="InterPro" id="IPR005227">
    <property type="entry name" value="YqgF"/>
</dbReference>
<evidence type="ECO:0000256" key="2">
    <source>
        <dbReference type="ARBA" id="ARBA00022517"/>
    </source>
</evidence>
<dbReference type="SMART" id="SM00732">
    <property type="entry name" value="YqgFc"/>
    <property type="match status" value="1"/>
</dbReference>
<dbReference type="GO" id="GO:0004518">
    <property type="term" value="F:nuclease activity"/>
    <property type="evidence" value="ECO:0007669"/>
    <property type="project" value="UniProtKB-KW"/>
</dbReference>
<dbReference type="SUPFAM" id="SSF53098">
    <property type="entry name" value="Ribonuclease H-like"/>
    <property type="match status" value="1"/>
</dbReference>
<evidence type="ECO:0000313" key="7">
    <source>
        <dbReference type="EMBL" id="MBB3972284.1"/>
    </source>
</evidence>
<comment type="function">
    <text evidence="5">Could be a nuclease involved in processing of the 5'-end of pre-16S rRNA.</text>
</comment>
<reference evidence="7 8" key="1">
    <citation type="submission" date="2020-08" db="EMBL/GenBank/DDBJ databases">
        <title>Genomic Encyclopedia of Type Strains, Phase IV (KMG-IV): sequencing the most valuable type-strain genomes for metagenomic binning, comparative biology and taxonomic classification.</title>
        <authorList>
            <person name="Goeker M."/>
        </authorList>
    </citation>
    <scope>NUCLEOTIDE SEQUENCE [LARGE SCALE GENOMIC DNA]</scope>
    <source>
        <strain evidence="7 8">DSM 25481</strain>
    </source>
</reference>
<dbReference type="RefSeq" id="WP_183394075.1">
    <property type="nucleotide sequence ID" value="NZ_JACIDR010000001.1"/>
</dbReference>
<dbReference type="Pfam" id="PF03652">
    <property type="entry name" value="RuvX"/>
    <property type="match status" value="1"/>
</dbReference>
<proteinExistence type="inferred from homology"/>
<dbReference type="EC" id="3.1.-.-" evidence="5"/>
<dbReference type="InterPro" id="IPR006641">
    <property type="entry name" value="YqgF/RNaseH-like_dom"/>
</dbReference>
<name>A0A7W6D516_9HYPH</name>
<keyword evidence="4 5" id="KW-0378">Hydrolase</keyword>
<evidence type="ECO:0000256" key="3">
    <source>
        <dbReference type="ARBA" id="ARBA00022722"/>
    </source>
</evidence>
<dbReference type="HAMAP" id="MF_00651">
    <property type="entry name" value="Nuclease_YqgF"/>
    <property type="match status" value="1"/>
</dbReference>
<keyword evidence="8" id="KW-1185">Reference proteome</keyword>
<evidence type="ECO:0000259" key="6">
    <source>
        <dbReference type="SMART" id="SM00732"/>
    </source>
</evidence>
<dbReference type="PANTHER" id="PTHR33317:SF4">
    <property type="entry name" value="POLYNUCLEOTIDYL TRANSFERASE, RIBONUCLEASE H-LIKE SUPERFAMILY PROTEIN"/>
    <property type="match status" value="1"/>
</dbReference>
<dbReference type="GO" id="GO:0005829">
    <property type="term" value="C:cytosol"/>
    <property type="evidence" value="ECO:0007669"/>
    <property type="project" value="TreeGrafter"/>
</dbReference>
<dbReference type="CDD" id="cd16964">
    <property type="entry name" value="YqgF"/>
    <property type="match status" value="1"/>
</dbReference>
<evidence type="ECO:0000313" key="8">
    <source>
        <dbReference type="Proteomes" id="UP000528964"/>
    </source>
</evidence>
<comment type="caution">
    <text evidence="7">The sequence shown here is derived from an EMBL/GenBank/DDBJ whole genome shotgun (WGS) entry which is preliminary data.</text>
</comment>
<evidence type="ECO:0000256" key="5">
    <source>
        <dbReference type="HAMAP-Rule" id="MF_00651"/>
    </source>
</evidence>
<dbReference type="Gene3D" id="3.30.420.140">
    <property type="entry name" value="YqgF/RNase H-like domain"/>
    <property type="match status" value="1"/>
</dbReference>
<organism evidence="7 8">
    <name type="scientific">Hansschlegelia beijingensis</name>
    <dbReference type="NCBI Taxonomy" id="1133344"/>
    <lineage>
        <taxon>Bacteria</taxon>
        <taxon>Pseudomonadati</taxon>
        <taxon>Pseudomonadota</taxon>
        <taxon>Alphaproteobacteria</taxon>
        <taxon>Hyphomicrobiales</taxon>
        <taxon>Methylopilaceae</taxon>
        <taxon>Hansschlegelia</taxon>
    </lineage>
</organism>